<name>A0A2P2KHR5_RHIMU</name>
<accession>A0A2P2KHR5</accession>
<dbReference type="AlphaFoldDB" id="A0A2P2KHR5"/>
<proteinExistence type="predicted"/>
<protein>
    <submittedName>
        <fullName evidence="2">Uncharacterized protein</fullName>
    </submittedName>
</protein>
<feature type="region of interest" description="Disordered" evidence="1">
    <location>
        <begin position="1"/>
        <end position="24"/>
    </location>
</feature>
<sequence length="190" mass="20506">MHHHVMGSSLPNAFTNGGPSQDPRMHAAVEMSAHAARMSTLPNMLSAQGANMGLMPGLNSQIIRSETDYVGTPSYIFGTDGNVMEASPSIADASVASLSSMASNSHPMPEPLDAENNYGYLSQIPRNFSFTDLTADFAKSSDILDNYPRSPFLATDDESFLDSCEREHQGNGRRLDTVSEGMSYDEFGSE</sequence>
<evidence type="ECO:0000256" key="1">
    <source>
        <dbReference type="SAM" id="MobiDB-lite"/>
    </source>
</evidence>
<dbReference type="EMBL" id="GGEC01024753">
    <property type="protein sequence ID" value="MBX05237.1"/>
    <property type="molecule type" value="Transcribed_RNA"/>
</dbReference>
<dbReference type="EMBL" id="GGEC01024755">
    <property type="protein sequence ID" value="MBX05239.1"/>
    <property type="molecule type" value="Transcribed_RNA"/>
</dbReference>
<reference evidence="2" key="1">
    <citation type="submission" date="2018-02" db="EMBL/GenBank/DDBJ databases">
        <title>Rhizophora mucronata_Transcriptome.</title>
        <authorList>
            <person name="Meera S.P."/>
            <person name="Sreeshan A."/>
            <person name="Augustine A."/>
        </authorList>
    </citation>
    <scope>NUCLEOTIDE SEQUENCE</scope>
    <source>
        <tissue evidence="2">Leaf</tissue>
    </source>
</reference>
<feature type="compositionally biased region" description="Polar residues" evidence="1">
    <location>
        <begin position="9"/>
        <end position="19"/>
    </location>
</feature>
<evidence type="ECO:0000313" key="2">
    <source>
        <dbReference type="EMBL" id="MBX05237.1"/>
    </source>
</evidence>
<organism evidence="2">
    <name type="scientific">Rhizophora mucronata</name>
    <name type="common">Asiatic mangrove</name>
    <dbReference type="NCBI Taxonomy" id="61149"/>
    <lineage>
        <taxon>Eukaryota</taxon>
        <taxon>Viridiplantae</taxon>
        <taxon>Streptophyta</taxon>
        <taxon>Embryophyta</taxon>
        <taxon>Tracheophyta</taxon>
        <taxon>Spermatophyta</taxon>
        <taxon>Magnoliopsida</taxon>
        <taxon>eudicotyledons</taxon>
        <taxon>Gunneridae</taxon>
        <taxon>Pentapetalae</taxon>
        <taxon>rosids</taxon>
        <taxon>fabids</taxon>
        <taxon>Malpighiales</taxon>
        <taxon>Rhizophoraceae</taxon>
        <taxon>Rhizophora</taxon>
    </lineage>
</organism>